<evidence type="ECO:0000256" key="2">
    <source>
        <dbReference type="ARBA" id="ARBA00023128"/>
    </source>
</evidence>
<dbReference type="PANTHER" id="PTHR46749">
    <property type="entry name" value="COMPLEX III ASSEMBLY FACTOR LYRM7"/>
    <property type="match status" value="1"/>
</dbReference>
<accession>A0A8J6C9T2</accession>
<dbReference type="Proteomes" id="UP000751190">
    <property type="component" value="Unassembled WGS sequence"/>
</dbReference>
<dbReference type="AlphaFoldDB" id="A0A8J6C9T2"/>
<evidence type="ECO:0000313" key="4">
    <source>
        <dbReference type="EMBL" id="KAG8464874.1"/>
    </source>
</evidence>
<keyword evidence="3" id="KW-0143">Chaperone</keyword>
<evidence type="ECO:0000313" key="5">
    <source>
        <dbReference type="Proteomes" id="UP000751190"/>
    </source>
</evidence>
<protein>
    <submittedName>
        <fullName evidence="4">Uncharacterized protein</fullName>
    </submittedName>
</protein>
<keyword evidence="2" id="KW-0496">Mitochondrion</keyword>
<dbReference type="OMA" id="DKDHAGA"/>
<dbReference type="CDD" id="cd20267">
    <property type="entry name" value="Complex1_LYR_LYRM7"/>
    <property type="match status" value="1"/>
</dbReference>
<dbReference type="GO" id="GO:0044183">
    <property type="term" value="F:protein folding chaperone"/>
    <property type="evidence" value="ECO:0007669"/>
    <property type="project" value="TreeGrafter"/>
</dbReference>
<name>A0A8J6C9T2_DIALT</name>
<dbReference type="InterPro" id="IPR045298">
    <property type="entry name" value="Complex1_LYR_LYRM7"/>
</dbReference>
<dbReference type="PANTHER" id="PTHR46749:SF1">
    <property type="entry name" value="COMPLEX III ASSEMBLY FACTOR LYRM7"/>
    <property type="match status" value="1"/>
</dbReference>
<dbReference type="OrthoDB" id="529194at2759"/>
<evidence type="ECO:0000256" key="3">
    <source>
        <dbReference type="ARBA" id="ARBA00023186"/>
    </source>
</evidence>
<keyword evidence="5" id="KW-1185">Reference proteome</keyword>
<comment type="caution">
    <text evidence="4">The sequence shown here is derived from an EMBL/GenBank/DDBJ whole genome shotgun (WGS) entry which is preliminary data.</text>
</comment>
<reference evidence="4" key="1">
    <citation type="submission" date="2021-05" db="EMBL/GenBank/DDBJ databases">
        <title>The genome of the haptophyte Pavlova lutheri (Diacronema luteri, Pavlovales) - a model for lipid biosynthesis in eukaryotic algae.</title>
        <authorList>
            <person name="Hulatt C.J."/>
            <person name="Posewitz M.C."/>
        </authorList>
    </citation>
    <scope>NUCLEOTIDE SEQUENCE</scope>
    <source>
        <strain evidence="4">NIVA-4/92</strain>
    </source>
</reference>
<gene>
    <name evidence="4" type="ORF">KFE25_010242</name>
</gene>
<proteinExistence type="predicted"/>
<evidence type="ECO:0000256" key="1">
    <source>
        <dbReference type="ARBA" id="ARBA00004305"/>
    </source>
</evidence>
<dbReference type="EMBL" id="JAGTXO010000012">
    <property type="protein sequence ID" value="KAG8464874.1"/>
    <property type="molecule type" value="Genomic_DNA"/>
</dbReference>
<dbReference type="InterPro" id="IPR050435">
    <property type="entry name" value="MZM1/LYRM7"/>
</dbReference>
<comment type="subcellular location">
    <subcellularLocation>
        <location evidence="1">Mitochondrion matrix</location>
    </subcellularLocation>
</comment>
<organism evidence="4 5">
    <name type="scientific">Diacronema lutheri</name>
    <name type="common">Unicellular marine alga</name>
    <name type="synonym">Monochrysis lutheri</name>
    <dbReference type="NCBI Taxonomy" id="2081491"/>
    <lineage>
        <taxon>Eukaryota</taxon>
        <taxon>Haptista</taxon>
        <taxon>Haptophyta</taxon>
        <taxon>Pavlovophyceae</taxon>
        <taxon>Pavlovales</taxon>
        <taxon>Pavlovaceae</taxon>
        <taxon>Diacronema</taxon>
    </lineage>
</organism>
<dbReference type="GO" id="GO:0034551">
    <property type="term" value="P:mitochondrial respiratory chain complex III assembly"/>
    <property type="evidence" value="ECO:0007669"/>
    <property type="project" value="InterPro"/>
</dbReference>
<sequence>MAPTARGAYRALLRAQRALFAGDTRALAAAHEQTRAEFHKWREVADPSLAASLVADALDTATFMRQSVVQTVRNERGNFELKPDPQLHFSTSKVPEYVEDIGEAARLAEIKERRRGAGKE</sequence>
<dbReference type="GO" id="GO:0005759">
    <property type="term" value="C:mitochondrial matrix"/>
    <property type="evidence" value="ECO:0007669"/>
    <property type="project" value="UniProtKB-SubCell"/>
</dbReference>